<dbReference type="GO" id="GO:0035770">
    <property type="term" value="C:ribonucleoprotein granule"/>
    <property type="evidence" value="ECO:0007669"/>
    <property type="project" value="TreeGrafter"/>
</dbReference>
<feature type="compositionally biased region" description="Polar residues" evidence="1">
    <location>
        <begin position="101"/>
        <end position="111"/>
    </location>
</feature>
<proteinExistence type="predicted"/>
<evidence type="ECO:0000256" key="1">
    <source>
        <dbReference type="SAM" id="MobiDB-lite"/>
    </source>
</evidence>
<dbReference type="EMBL" id="HBFQ01010492">
    <property type="protein sequence ID" value="CAD8832973.1"/>
    <property type="molecule type" value="Transcribed_RNA"/>
</dbReference>
<dbReference type="AlphaFoldDB" id="A0A7S0ZUH7"/>
<evidence type="ECO:0000313" key="2">
    <source>
        <dbReference type="EMBL" id="CAD8832973.1"/>
    </source>
</evidence>
<dbReference type="InterPro" id="IPR050870">
    <property type="entry name" value="FAST_kinase"/>
</dbReference>
<organism evidence="2">
    <name type="scientific">Noctiluca scintillans</name>
    <name type="common">Sea sparkle</name>
    <name type="synonym">Red tide dinoflagellate</name>
    <dbReference type="NCBI Taxonomy" id="2966"/>
    <lineage>
        <taxon>Eukaryota</taxon>
        <taxon>Sar</taxon>
        <taxon>Alveolata</taxon>
        <taxon>Dinophyceae</taxon>
        <taxon>Noctilucales</taxon>
        <taxon>Noctilucaceae</taxon>
        <taxon>Noctiluca</taxon>
    </lineage>
</organism>
<dbReference type="PANTHER" id="PTHR21228:SF40">
    <property type="entry name" value="LD45607P"/>
    <property type="match status" value="1"/>
</dbReference>
<feature type="compositionally biased region" description="Basic residues" evidence="1">
    <location>
        <begin position="82"/>
        <end position="96"/>
    </location>
</feature>
<dbReference type="GO" id="GO:0005759">
    <property type="term" value="C:mitochondrial matrix"/>
    <property type="evidence" value="ECO:0007669"/>
    <property type="project" value="TreeGrafter"/>
</dbReference>
<dbReference type="GO" id="GO:0044528">
    <property type="term" value="P:regulation of mitochondrial mRNA stability"/>
    <property type="evidence" value="ECO:0007669"/>
    <property type="project" value="TreeGrafter"/>
</dbReference>
<protein>
    <recommendedName>
        <fullName evidence="3">FAST kinase leucine-rich domain-containing protein</fullName>
    </recommendedName>
</protein>
<dbReference type="PANTHER" id="PTHR21228">
    <property type="entry name" value="FAST LEU-RICH DOMAIN-CONTAINING"/>
    <property type="match status" value="1"/>
</dbReference>
<reference evidence="2" key="1">
    <citation type="submission" date="2021-01" db="EMBL/GenBank/DDBJ databases">
        <authorList>
            <person name="Corre E."/>
            <person name="Pelletier E."/>
            <person name="Niang G."/>
            <person name="Scheremetjew M."/>
            <person name="Finn R."/>
            <person name="Kale V."/>
            <person name="Holt S."/>
            <person name="Cochrane G."/>
            <person name="Meng A."/>
            <person name="Brown T."/>
            <person name="Cohen L."/>
        </authorList>
    </citation>
    <scope>NUCLEOTIDE SEQUENCE</scope>
</reference>
<sequence>MSREHSDSATSLLTHQFVERFTFIEVFDPDVPVKCTTRRSKSVGDTPDNQKHPSIHVVGNGHGSTSRSTPQCKQFYSSPHIRRNRGRVRGKQRRGGLLHPETSTLHSGNGKKQLSKGLGFVMPSAIKSMSLQALLASSTRGNCRESIPQGVSRLLWTLAKLETTTGEAAEIVLFLAKKVLPFLTQFSTQELSNSLWGLAHLVPVKKCPSEVRSFVEAVARESLKRLWDLSGRGLSNSLWAVARLCLSSNLSEVYTRACAQELMCRNVSLFSPQSLANMLWAVAKTVGRSPTGASASRGACLLIMKESHRRLTQFQCQELSMLAWGVATLHGRSSTATGRRRDEDARLLGDIALEARTRLSAFSPQGVSNVAWALTTVGLHTHQGSRAFLVAAAEYAIPQLNHYPPQAISNLCWALAPLSHGPSAVQKGSREKLTLHALVAAVSRQTMERLDEFEWPDLSGVIVAFAQGRCVTQEVIAFATCLVTYAAQQCDHLTMQVMLNVAHAAVRLGLPGPTLQPMAEAIDSCVRRRSKELNEIDLRQWADVQRHCPLVRKMRHFH</sequence>
<dbReference type="GO" id="GO:0000963">
    <property type="term" value="P:mitochondrial RNA processing"/>
    <property type="evidence" value="ECO:0007669"/>
    <property type="project" value="TreeGrafter"/>
</dbReference>
<evidence type="ECO:0008006" key="3">
    <source>
        <dbReference type="Google" id="ProtNLM"/>
    </source>
</evidence>
<dbReference type="GO" id="GO:0003723">
    <property type="term" value="F:RNA binding"/>
    <property type="evidence" value="ECO:0007669"/>
    <property type="project" value="TreeGrafter"/>
</dbReference>
<dbReference type="GO" id="GO:1901259">
    <property type="term" value="P:chloroplast rRNA processing"/>
    <property type="evidence" value="ECO:0007669"/>
    <property type="project" value="TreeGrafter"/>
</dbReference>
<gene>
    <name evidence="2" type="ORF">NSCI0253_LOCUS7321</name>
</gene>
<name>A0A7S0ZUH7_NOCSC</name>
<accession>A0A7S0ZUH7</accession>
<feature type="region of interest" description="Disordered" evidence="1">
    <location>
        <begin position="82"/>
        <end position="111"/>
    </location>
</feature>
<dbReference type="GO" id="GO:0009507">
    <property type="term" value="C:chloroplast"/>
    <property type="evidence" value="ECO:0007669"/>
    <property type="project" value="GOC"/>
</dbReference>